<dbReference type="Gene3D" id="1.25.40.10">
    <property type="entry name" value="Tetratricopeptide repeat domain"/>
    <property type="match status" value="3"/>
</dbReference>
<dbReference type="PANTHER" id="PTHR47447">
    <property type="entry name" value="OS03G0856100 PROTEIN"/>
    <property type="match status" value="1"/>
</dbReference>
<sequence length="822" mass="94399">MSNHHHHHHHKNEPDYGESFVPGAGPERLAPKSLDHFQRGHRERAEQRDKECYTRRAPPPQPQRREEHYSQQRNERPTILQGFHVLECLDQLTQWEHDRRKVFEELDRARSQHQEPFDNGKALTALISSAARRRNVHMAGMIWAWMDVAGVEKNTFHYNSMISATEKSRNYRQALALLREMEQRNIPKNEVTFSSAISACEKCGEWRTALDLLDGMEREGIQRTAIAYNAAISACEKAMLPQKACDVFRRMKREGIKPSVVSYSALISAAEKGGQWKLALEILEEMKAEGYHGNVVAYSAAISALAKGQQWQLALSLFREVQACGGQPSIVTYNATMTALEKSLEWERALDMFDEMKSRNLPITVVSYGSCISACDKGLQYRQCLEYLDEMTEMGIPKNVIIFGAAMSCMEKCCRADIGFQLMERMRIEGIQPNVHVYNSAISACARSNLWEKGYELFREMDEVGVKKDVVTYNAILDAVCSQIKLGRTLFEEGVRKGFYARVSRLGEQWFELDLHFLSLGGGEIALGWWFEECLVPYLMNTERLKSVNSISIVTGYGKTRTRGRRFGDDGMRKRCKAMLGFMNIKEVDQANAGRIHIDKDALIEEANKNGGKIIFDLDGYLQWKETETTANVVPDTVQKIRPRFKPAVPGSGGPPFIRIETELTSPEYRLENAEQNTYADHHVPEEPYHDDARLPQYASRDYMNNAEDTYHDEYAGHEPYEGNLDQKRTRDEPYGRDHRPYDDSRGRYDRRDFKRPRYEDGRGRGGGRFGGRRGRGGPRRDSYHDNWRDRSTQDRGAYDRDPSDTRHDPQPQPSNNRGYRL</sequence>
<feature type="repeat" description="PPR" evidence="2">
    <location>
        <begin position="154"/>
        <end position="188"/>
    </location>
</feature>
<dbReference type="InterPro" id="IPR011990">
    <property type="entry name" value="TPR-like_helical_dom_sf"/>
</dbReference>
<keyword evidence="1" id="KW-0677">Repeat</keyword>
<reference evidence="4 5" key="1">
    <citation type="journal article" date="2015" name="Plant Cell">
        <title>Oil accumulation by the oleaginous diatom Fistulifera solaris as revealed by the genome and transcriptome.</title>
        <authorList>
            <person name="Tanaka T."/>
            <person name="Maeda Y."/>
            <person name="Veluchamy A."/>
            <person name="Tanaka M."/>
            <person name="Abida H."/>
            <person name="Marechal E."/>
            <person name="Bowler C."/>
            <person name="Muto M."/>
            <person name="Sunaga Y."/>
            <person name="Tanaka M."/>
            <person name="Yoshino T."/>
            <person name="Taniguchi T."/>
            <person name="Fukuda Y."/>
            <person name="Nemoto M."/>
            <person name="Matsumoto M."/>
            <person name="Wong P.S."/>
            <person name="Aburatani S."/>
            <person name="Fujibuchi W."/>
        </authorList>
    </citation>
    <scope>NUCLEOTIDE SEQUENCE [LARGE SCALE GENOMIC DNA]</scope>
    <source>
        <strain evidence="4 5">JPCC DA0580</strain>
    </source>
</reference>
<feature type="repeat" description="PPR" evidence="2">
    <location>
        <begin position="434"/>
        <end position="468"/>
    </location>
</feature>
<dbReference type="Proteomes" id="UP000198406">
    <property type="component" value="Unassembled WGS sequence"/>
</dbReference>
<feature type="compositionally biased region" description="Basic and acidic residues" evidence="3">
    <location>
        <begin position="714"/>
        <end position="764"/>
    </location>
</feature>
<evidence type="ECO:0000313" key="4">
    <source>
        <dbReference type="EMBL" id="GAX16569.1"/>
    </source>
</evidence>
<feature type="repeat" description="PPR" evidence="2">
    <location>
        <begin position="294"/>
        <end position="328"/>
    </location>
</feature>
<dbReference type="Pfam" id="PF13041">
    <property type="entry name" value="PPR_2"/>
    <property type="match status" value="3"/>
</dbReference>
<dbReference type="PROSITE" id="PS51375">
    <property type="entry name" value="PPR"/>
    <property type="match status" value="7"/>
</dbReference>
<evidence type="ECO:0000256" key="1">
    <source>
        <dbReference type="ARBA" id="ARBA00022737"/>
    </source>
</evidence>
<evidence type="ECO:0000313" key="5">
    <source>
        <dbReference type="Proteomes" id="UP000198406"/>
    </source>
</evidence>
<evidence type="ECO:0000256" key="3">
    <source>
        <dbReference type="SAM" id="MobiDB-lite"/>
    </source>
</evidence>
<dbReference type="PANTHER" id="PTHR47447:SF17">
    <property type="entry name" value="OS12G0638900 PROTEIN"/>
    <property type="match status" value="1"/>
</dbReference>
<dbReference type="Pfam" id="PF13812">
    <property type="entry name" value="PPR_3"/>
    <property type="match status" value="1"/>
</dbReference>
<evidence type="ECO:0000256" key="2">
    <source>
        <dbReference type="PROSITE-ProRule" id="PRU00708"/>
    </source>
</evidence>
<name>A0A1Z5JRH8_FISSO</name>
<feature type="repeat" description="PPR" evidence="2">
    <location>
        <begin position="189"/>
        <end position="223"/>
    </location>
</feature>
<proteinExistence type="predicted"/>
<dbReference type="InterPro" id="IPR002885">
    <property type="entry name" value="PPR_rpt"/>
</dbReference>
<comment type="caution">
    <text evidence="4">The sequence shown here is derived from an EMBL/GenBank/DDBJ whole genome shotgun (WGS) entry which is preliminary data.</text>
</comment>
<feature type="compositionally biased region" description="Basic and acidic residues" evidence="3">
    <location>
        <begin position="29"/>
        <end position="54"/>
    </location>
</feature>
<feature type="compositionally biased region" description="Basic and acidic residues" evidence="3">
    <location>
        <begin position="779"/>
        <end position="810"/>
    </location>
</feature>
<accession>A0A1Z5JRH8</accession>
<dbReference type="NCBIfam" id="TIGR00756">
    <property type="entry name" value="PPR"/>
    <property type="match status" value="6"/>
</dbReference>
<feature type="compositionally biased region" description="Basic and acidic residues" evidence="3">
    <location>
        <begin position="63"/>
        <end position="74"/>
    </location>
</feature>
<feature type="repeat" description="PPR" evidence="2">
    <location>
        <begin position="224"/>
        <end position="258"/>
    </location>
</feature>
<organism evidence="4 5">
    <name type="scientific">Fistulifera solaris</name>
    <name type="common">Oleaginous diatom</name>
    <dbReference type="NCBI Taxonomy" id="1519565"/>
    <lineage>
        <taxon>Eukaryota</taxon>
        <taxon>Sar</taxon>
        <taxon>Stramenopiles</taxon>
        <taxon>Ochrophyta</taxon>
        <taxon>Bacillariophyta</taxon>
        <taxon>Bacillariophyceae</taxon>
        <taxon>Bacillariophycidae</taxon>
        <taxon>Naviculales</taxon>
        <taxon>Naviculaceae</taxon>
        <taxon>Fistulifera</taxon>
    </lineage>
</organism>
<dbReference type="AlphaFoldDB" id="A0A1Z5JRH8"/>
<dbReference type="OrthoDB" id="10265925at2759"/>
<keyword evidence="5" id="KW-1185">Reference proteome</keyword>
<evidence type="ECO:0008006" key="6">
    <source>
        <dbReference type="Google" id="ProtNLM"/>
    </source>
</evidence>
<feature type="repeat" description="PPR" evidence="2">
    <location>
        <begin position="329"/>
        <end position="363"/>
    </location>
</feature>
<dbReference type="InParanoid" id="A0A1Z5JRH8"/>
<feature type="region of interest" description="Disordered" evidence="3">
    <location>
        <begin position="714"/>
        <end position="822"/>
    </location>
</feature>
<gene>
    <name evidence="4" type="ORF">FisN_7Lh296</name>
</gene>
<feature type="region of interest" description="Disordered" evidence="3">
    <location>
        <begin position="1"/>
        <end position="74"/>
    </location>
</feature>
<protein>
    <recommendedName>
        <fullName evidence="6">Pentacotripeptide-repeat region of PRORP domain-containing protein</fullName>
    </recommendedName>
</protein>
<dbReference type="EMBL" id="BDSP01000107">
    <property type="protein sequence ID" value="GAX16569.1"/>
    <property type="molecule type" value="Genomic_DNA"/>
</dbReference>
<feature type="repeat" description="PPR" evidence="2">
    <location>
        <begin position="259"/>
        <end position="293"/>
    </location>
</feature>
<feature type="compositionally biased region" description="Basic residues" evidence="3">
    <location>
        <begin position="1"/>
        <end position="11"/>
    </location>
</feature>